<name>A0ABU2CJA2_9MICO</name>
<evidence type="ECO:0000256" key="1">
    <source>
        <dbReference type="ARBA" id="ARBA00000085"/>
    </source>
</evidence>
<feature type="transmembrane region" description="Helical" evidence="9">
    <location>
        <begin position="144"/>
        <end position="163"/>
    </location>
</feature>
<evidence type="ECO:0000313" key="11">
    <source>
        <dbReference type="EMBL" id="MDR7381420.1"/>
    </source>
</evidence>
<evidence type="ECO:0000256" key="7">
    <source>
        <dbReference type="ARBA" id="ARBA00022840"/>
    </source>
</evidence>
<accession>A0ABU2CJA2</accession>
<protein>
    <recommendedName>
        <fullName evidence="2">histidine kinase</fullName>
        <ecNumber evidence="2">2.7.13.3</ecNumber>
    </recommendedName>
</protein>
<sequence length="399" mass="42512">MDLRPAAPAVGRWLTDDARRLLADVALAAAVVLIGQLGQPAVSSASDRAWYGVVVAGCSIAMLARSRMPHVCLTALAGFLLLHLVLTEELSVFAAAVCLVAAYISQTQLEPPGRWVYLALTYTGAMVAILTPDPMLGESRQGRWAVAAFACAMITVAALAGTLRRRSRARVELALDRVAILQAQQHTERRLAASEERTRIAREVHDILGHSLGAIAVQAEGARYVLTTDAAAADRALADIGRLSRGAVGEVQELVDVLRADDEPAALRPTPTLRDLPELVGTFQHPGGSVRLLLDGETGDVPAHVGVAAYRIVQEALTNVLKHAGRVPVMIRVRVAERRTDLLVLNGRPTRPRGTATVLGHGLTGMKERVRALGGTFDAGPDTATGGWRVAATLPWERP</sequence>
<keyword evidence="7" id="KW-0067">ATP-binding</keyword>
<evidence type="ECO:0000256" key="8">
    <source>
        <dbReference type="ARBA" id="ARBA00023012"/>
    </source>
</evidence>
<evidence type="ECO:0000256" key="5">
    <source>
        <dbReference type="ARBA" id="ARBA00022741"/>
    </source>
</evidence>
<keyword evidence="5" id="KW-0547">Nucleotide-binding</keyword>
<reference evidence="11 12" key="1">
    <citation type="submission" date="2023-07" db="EMBL/GenBank/DDBJ databases">
        <title>Sequencing the genomes of 1000 actinobacteria strains.</title>
        <authorList>
            <person name="Klenk H.-P."/>
        </authorList>
    </citation>
    <scope>NUCLEOTIDE SEQUENCE [LARGE SCALE GENOMIC DNA]</scope>
    <source>
        <strain evidence="11 12">DSM 45554</strain>
    </source>
</reference>
<evidence type="ECO:0000256" key="4">
    <source>
        <dbReference type="ARBA" id="ARBA00022679"/>
    </source>
</evidence>
<evidence type="ECO:0000313" key="12">
    <source>
        <dbReference type="Proteomes" id="UP001183585"/>
    </source>
</evidence>
<dbReference type="GO" id="GO:0016301">
    <property type="term" value="F:kinase activity"/>
    <property type="evidence" value="ECO:0007669"/>
    <property type="project" value="UniProtKB-KW"/>
</dbReference>
<evidence type="ECO:0000256" key="9">
    <source>
        <dbReference type="SAM" id="Phobius"/>
    </source>
</evidence>
<keyword evidence="3" id="KW-0597">Phosphoprotein</keyword>
<dbReference type="Gene3D" id="1.20.5.1930">
    <property type="match status" value="1"/>
</dbReference>
<dbReference type="SUPFAM" id="SSF55874">
    <property type="entry name" value="ATPase domain of HSP90 chaperone/DNA topoisomerase II/histidine kinase"/>
    <property type="match status" value="1"/>
</dbReference>
<keyword evidence="9" id="KW-1133">Transmembrane helix</keyword>
<dbReference type="Gene3D" id="3.30.565.10">
    <property type="entry name" value="Histidine kinase-like ATPase, C-terminal domain"/>
    <property type="match status" value="1"/>
</dbReference>
<dbReference type="PANTHER" id="PTHR24421">
    <property type="entry name" value="NITRATE/NITRITE SENSOR PROTEIN NARX-RELATED"/>
    <property type="match status" value="1"/>
</dbReference>
<keyword evidence="9" id="KW-0812">Transmembrane</keyword>
<dbReference type="PANTHER" id="PTHR24421:SF10">
    <property type="entry name" value="NITRATE_NITRITE SENSOR PROTEIN NARQ"/>
    <property type="match status" value="1"/>
</dbReference>
<dbReference type="EMBL" id="JAVDYE010000001">
    <property type="protein sequence ID" value="MDR7381420.1"/>
    <property type="molecule type" value="Genomic_DNA"/>
</dbReference>
<evidence type="ECO:0000256" key="6">
    <source>
        <dbReference type="ARBA" id="ARBA00022777"/>
    </source>
</evidence>
<keyword evidence="12" id="KW-1185">Reference proteome</keyword>
<evidence type="ECO:0000259" key="10">
    <source>
        <dbReference type="Pfam" id="PF07730"/>
    </source>
</evidence>
<feature type="transmembrane region" description="Helical" evidence="9">
    <location>
        <begin position="115"/>
        <end position="132"/>
    </location>
</feature>
<gene>
    <name evidence="11" type="ORF">J2S48_000935</name>
</gene>
<dbReference type="InterPro" id="IPR011712">
    <property type="entry name" value="Sig_transdc_His_kin_sub3_dim/P"/>
</dbReference>
<organism evidence="11 12">
    <name type="scientific">Promicromonospora iranensis</name>
    <dbReference type="NCBI Taxonomy" id="1105144"/>
    <lineage>
        <taxon>Bacteria</taxon>
        <taxon>Bacillati</taxon>
        <taxon>Actinomycetota</taxon>
        <taxon>Actinomycetes</taxon>
        <taxon>Micrococcales</taxon>
        <taxon>Promicromonosporaceae</taxon>
        <taxon>Promicromonospora</taxon>
    </lineage>
</organism>
<comment type="caution">
    <text evidence="11">The sequence shown here is derived from an EMBL/GenBank/DDBJ whole genome shotgun (WGS) entry which is preliminary data.</text>
</comment>
<dbReference type="CDD" id="cd16917">
    <property type="entry name" value="HATPase_UhpB-NarQ-NarX-like"/>
    <property type="match status" value="1"/>
</dbReference>
<evidence type="ECO:0000256" key="2">
    <source>
        <dbReference type="ARBA" id="ARBA00012438"/>
    </source>
</evidence>
<proteinExistence type="predicted"/>
<comment type="catalytic activity">
    <reaction evidence="1">
        <text>ATP + protein L-histidine = ADP + protein N-phospho-L-histidine.</text>
        <dbReference type="EC" id="2.7.13.3"/>
    </reaction>
</comment>
<dbReference type="RefSeq" id="WP_274994228.1">
    <property type="nucleotide sequence ID" value="NZ_JAJQQP010000006.1"/>
</dbReference>
<dbReference type="EC" id="2.7.13.3" evidence="2"/>
<keyword evidence="4" id="KW-0808">Transferase</keyword>
<dbReference type="InterPro" id="IPR036890">
    <property type="entry name" value="HATPase_C_sf"/>
</dbReference>
<evidence type="ECO:0000256" key="3">
    <source>
        <dbReference type="ARBA" id="ARBA00022553"/>
    </source>
</evidence>
<dbReference type="Pfam" id="PF07730">
    <property type="entry name" value="HisKA_3"/>
    <property type="match status" value="1"/>
</dbReference>
<keyword evidence="9" id="KW-0472">Membrane</keyword>
<feature type="domain" description="Signal transduction histidine kinase subgroup 3 dimerisation and phosphoacceptor" evidence="10">
    <location>
        <begin position="196"/>
        <end position="262"/>
    </location>
</feature>
<keyword evidence="6 11" id="KW-0418">Kinase</keyword>
<dbReference type="InterPro" id="IPR050482">
    <property type="entry name" value="Sensor_HK_TwoCompSys"/>
</dbReference>
<feature type="transmembrane region" description="Helical" evidence="9">
    <location>
        <begin position="76"/>
        <end position="103"/>
    </location>
</feature>
<keyword evidence="8" id="KW-0902">Two-component regulatory system</keyword>
<feature type="transmembrane region" description="Helical" evidence="9">
    <location>
        <begin position="21"/>
        <end position="42"/>
    </location>
</feature>
<dbReference type="Proteomes" id="UP001183585">
    <property type="component" value="Unassembled WGS sequence"/>
</dbReference>